<dbReference type="GO" id="GO:0000271">
    <property type="term" value="P:polysaccharide biosynthetic process"/>
    <property type="evidence" value="ECO:0007669"/>
    <property type="project" value="InterPro"/>
</dbReference>
<comment type="caution">
    <text evidence="1">The sequence shown here is derived from an EMBL/GenBank/DDBJ whole genome shotgun (WGS) entry which is preliminary data.</text>
</comment>
<proteinExistence type="predicted"/>
<evidence type="ECO:0000313" key="2">
    <source>
        <dbReference type="Proteomes" id="UP000075615"/>
    </source>
</evidence>
<dbReference type="AlphaFoldDB" id="A0A150XW47"/>
<gene>
    <name evidence="1" type="ORF">AWN68_13810</name>
</gene>
<dbReference type="Pfam" id="PF05159">
    <property type="entry name" value="Capsule_synth"/>
    <property type="match status" value="1"/>
</dbReference>
<reference evidence="1 2" key="1">
    <citation type="submission" date="2016-01" db="EMBL/GenBank/DDBJ databases">
        <title>Genome sequencing of Roseivirga echinicomitans KMM 6058.</title>
        <authorList>
            <person name="Selvaratnam C."/>
            <person name="Thevarajoo S."/>
            <person name="Goh K.M."/>
            <person name="Ee R."/>
            <person name="Chan K.-G."/>
            <person name="Chong C.S."/>
        </authorList>
    </citation>
    <scope>NUCLEOTIDE SEQUENCE [LARGE SCALE GENOMIC DNA]</scope>
    <source>
        <strain evidence="1 2">KMM 6058</strain>
    </source>
</reference>
<organism evidence="1 2">
    <name type="scientific">Roseivirga echinicomitans</name>
    <dbReference type="NCBI Taxonomy" id="296218"/>
    <lineage>
        <taxon>Bacteria</taxon>
        <taxon>Pseudomonadati</taxon>
        <taxon>Bacteroidota</taxon>
        <taxon>Cytophagia</taxon>
        <taxon>Cytophagales</taxon>
        <taxon>Roseivirgaceae</taxon>
        <taxon>Roseivirga</taxon>
    </lineage>
</organism>
<dbReference type="Proteomes" id="UP000075615">
    <property type="component" value="Unassembled WGS sequence"/>
</dbReference>
<dbReference type="InterPro" id="IPR007833">
    <property type="entry name" value="Capsule_polysaccharide_synth"/>
</dbReference>
<accession>A0A150XW47</accession>
<dbReference type="OrthoDB" id="1432009at2"/>
<dbReference type="EMBL" id="LRDB01000002">
    <property type="protein sequence ID" value="KYG82855.1"/>
    <property type="molecule type" value="Genomic_DNA"/>
</dbReference>
<evidence type="ECO:0000313" key="1">
    <source>
        <dbReference type="EMBL" id="KYG82855.1"/>
    </source>
</evidence>
<evidence type="ECO:0008006" key="3">
    <source>
        <dbReference type="Google" id="ProtNLM"/>
    </source>
</evidence>
<sequence length="457" mass="53416">MSIVLIPGGIPLTTKVHDLLSADDLVFIDNWFYSDWSNKGQFKLRNKDVLYNEMKLPKVNQVRSTGSFNYEEMLLFVFNDYNLWHILERKDNFESLYDSDVLVERLAVFALSILKQDKIDRVIIFETPHAPFDYVFCRVAEFLKIEVNVIKQSAIPWRSLITKGIQGNEPIKLPFHGADSNDRALLKDYLHTKTTTYESAIPTYEKERYDKFNGKIWSWKVELNKVLSNRDKSIPISFLESRSKYKSYRRYVEQEVAYDFNKRNVVFFLHYQPERTTLPEGGIFNQQILAIQQLRQILPNDITIYVKEHPSTYRNFFKYKTRTKKFYETISALANIKLVSMETNTFELIDYSLFVATITGTVAIEAACRGRVAVYFGNSVYQNLPGTIHFNELLGSSSLMEEIINQKHDFEFSEVEEYFHELLDYSAGDLSNDKDYYSGKDYYNSAASCLAYLLLDR</sequence>
<dbReference type="RefSeq" id="WP_068412130.1">
    <property type="nucleotide sequence ID" value="NZ_LRDB01000002.1"/>
</dbReference>
<protein>
    <recommendedName>
        <fullName evidence="3">Capsular biosynthesis protein</fullName>
    </recommendedName>
</protein>
<dbReference type="GO" id="GO:0015774">
    <property type="term" value="P:polysaccharide transport"/>
    <property type="evidence" value="ECO:0007669"/>
    <property type="project" value="InterPro"/>
</dbReference>
<dbReference type="STRING" id="296218.AWN68_13810"/>
<name>A0A150XW47_9BACT</name>
<keyword evidence="2" id="KW-1185">Reference proteome</keyword>